<feature type="compositionally biased region" description="Low complexity" evidence="2">
    <location>
        <begin position="62"/>
        <end position="75"/>
    </location>
</feature>
<feature type="compositionally biased region" description="Basic and acidic residues" evidence="2">
    <location>
        <begin position="31"/>
        <end position="47"/>
    </location>
</feature>
<dbReference type="Gene3D" id="1.20.1280.50">
    <property type="match status" value="1"/>
</dbReference>
<feature type="region of interest" description="Disordered" evidence="2">
    <location>
        <begin position="158"/>
        <end position="183"/>
    </location>
</feature>
<feature type="domain" description="F-box" evidence="3">
    <location>
        <begin position="227"/>
        <end position="277"/>
    </location>
</feature>
<name>A0ABR1HYR5_9HYPO</name>
<evidence type="ECO:0000313" key="4">
    <source>
        <dbReference type="EMBL" id="KAK7425731.1"/>
    </source>
</evidence>
<keyword evidence="5" id="KW-1185">Reference proteome</keyword>
<gene>
    <name evidence="4" type="ORF">QQZ08_007830</name>
</gene>
<dbReference type="PROSITE" id="PS50181">
    <property type="entry name" value="FBOX"/>
    <property type="match status" value="1"/>
</dbReference>
<feature type="compositionally biased region" description="Low complexity" evidence="2">
    <location>
        <begin position="165"/>
        <end position="183"/>
    </location>
</feature>
<dbReference type="PANTHER" id="PTHR12874:SF9">
    <property type="entry name" value="F-BOX ONLY PROTEIN 48"/>
    <property type="match status" value="1"/>
</dbReference>
<dbReference type="InterPro" id="IPR001810">
    <property type="entry name" value="F-box_dom"/>
</dbReference>
<reference evidence="4 5" key="1">
    <citation type="journal article" date="2025" name="Microbiol. Resour. Announc.">
        <title>Draft genome sequences for Neonectria magnoliae and Neonectria punicea, canker pathogens of Liriodendron tulipifera and Acer saccharum in West Virginia.</title>
        <authorList>
            <person name="Petronek H.M."/>
            <person name="Kasson M.T."/>
            <person name="Metheny A.M."/>
            <person name="Stauder C.M."/>
            <person name="Lovett B."/>
            <person name="Lynch S.C."/>
            <person name="Garnas J.R."/>
            <person name="Kasson L.R."/>
            <person name="Stajich J.E."/>
        </authorList>
    </citation>
    <scope>NUCLEOTIDE SEQUENCE [LARGE SCALE GENOMIC DNA]</scope>
    <source>
        <strain evidence="4 5">NRRL 64651</strain>
    </source>
</reference>
<evidence type="ECO:0000259" key="3">
    <source>
        <dbReference type="PROSITE" id="PS50181"/>
    </source>
</evidence>
<dbReference type="SUPFAM" id="SSF81383">
    <property type="entry name" value="F-box domain"/>
    <property type="match status" value="1"/>
</dbReference>
<accession>A0ABR1HYR5</accession>
<sequence length="547" mass="60994">MPSSPSSSPAKKGGLNSDLESFRRQWISDLQHQRHDEPNQSHLEHPRPASSTAGPSRRRRPSVAAVKPVPAAAAAADDDNDEDEYLHGQSFDEPSPSSQPVHDVTGVPVRKKLVSALDYYEEAMSKEGEGQHGDSLKLYRKAYRLDAGVDRRYREKHFPKAKPATHPGSSTTANTTTLTTTTSPPAKIAPDAVASPQPQSISDLIASFAGLKMEPAAPEVEGMPQPPSPLTDVPDEILIHIMRDVAAADVADFARLARVCKRLAYLVATEQRIWRRVALGPRFGFLAMPYRFEKAVEWDELPEDEQDAPQVVDGFVISPAEVARRRREEALALTESLTPSVYPSWKALFYARPRIRFNGCYISTVNYVRTGQASTNQTTWGSPIHIVTYYRYLRFFRDGTLISLLTTNEPSAVVHHLTRDELRLHRNAAHSHLPSAVMALALRGRWRLSSADDLEDPDAPGADLSTSRPGRDNPEGDVFIETEGVGAKYMYRMDMSLRSAGKGARNNKLIWRGFYSYNKLTDDWGEFALKNDKPYFFSRVKSYGFGE</sequence>
<proteinExistence type="predicted"/>
<evidence type="ECO:0000256" key="1">
    <source>
        <dbReference type="ARBA" id="ARBA00022786"/>
    </source>
</evidence>
<dbReference type="Pfam" id="PF19270">
    <property type="entry name" value="FBO_C"/>
    <property type="match status" value="1"/>
</dbReference>
<keyword evidence="1" id="KW-0833">Ubl conjugation pathway</keyword>
<comment type="caution">
    <text evidence="4">The sequence shown here is derived from an EMBL/GenBank/DDBJ whole genome shotgun (WGS) entry which is preliminary data.</text>
</comment>
<evidence type="ECO:0000313" key="5">
    <source>
        <dbReference type="Proteomes" id="UP001498421"/>
    </source>
</evidence>
<dbReference type="PANTHER" id="PTHR12874">
    <property type="entry name" value="F-BOX ONLY PROTEIN 48-RELATED"/>
    <property type="match status" value="1"/>
</dbReference>
<evidence type="ECO:0000256" key="2">
    <source>
        <dbReference type="SAM" id="MobiDB-lite"/>
    </source>
</evidence>
<organism evidence="4 5">
    <name type="scientific">Neonectria magnoliae</name>
    <dbReference type="NCBI Taxonomy" id="2732573"/>
    <lineage>
        <taxon>Eukaryota</taxon>
        <taxon>Fungi</taxon>
        <taxon>Dikarya</taxon>
        <taxon>Ascomycota</taxon>
        <taxon>Pezizomycotina</taxon>
        <taxon>Sordariomycetes</taxon>
        <taxon>Hypocreomycetidae</taxon>
        <taxon>Hypocreales</taxon>
        <taxon>Nectriaceae</taxon>
        <taxon>Neonectria</taxon>
    </lineage>
</organism>
<feature type="region of interest" description="Disordered" evidence="2">
    <location>
        <begin position="451"/>
        <end position="477"/>
    </location>
</feature>
<dbReference type="Pfam" id="PF12937">
    <property type="entry name" value="F-box-like"/>
    <property type="match status" value="1"/>
</dbReference>
<dbReference type="InterPro" id="IPR036047">
    <property type="entry name" value="F-box-like_dom_sf"/>
</dbReference>
<dbReference type="EMBL" id="JAZAVK010000077">
    <property type="protein sequence ID" value="KAK7425731.1"/>
    <property type="molecule type" value="Genomic_DNA"/>
</dbReference>
<feature type="region of interest" description="Disordered" evidence="2">
    <location>
        <begin position="1"/>
        <end position="107"/>
    </location>
</feature>
<dbReference type="Proteomes" id="UP001498421">
    <property type="component" value="Unassembled WGS sequence"/>
</dbReference>
<protein>
    <recommendedName>
        <fullName evidence="3">F-box domain-containing protein</fullName>
    </recommendedName>
</protein>
<dbReference type="InterPro" id="IPR045464">
    <property type="entry name" value="Hrt3/FBXO9_C"/>
</dbReference>